<feature type="signal peptide" evidence="2">
    <location>
        <begin position="1"/>
        <end position="22"/>
    </location>
</feature>
<keyword evidence="4" id="KW-1185">Reference proteome</keyword>
<evidence type="ECO:0008006" key="5">
    <source>
        <dbReference type="Google" id="ProtNLM"/>
    </source>
</evidence>
<accession>A0A2D0ND72</accession>
<dbReference type="Pfam" id="PF13517">
    <property type="entry name" value="FG-GAP_3"/>
    <property type="match status" value="1"/>
</dbReference>
<evidence type="ECO:0000313" key="4">
    <source>
        <dbReference type="Proteomes" id="UP000223913"/>
    </source>
</evidence>
<dbReference type="EMBL" id="PDUD01000018">
    <property type="protein sequence ID" value="PHN06464.1"/>
    <property type="molecule type" value="Genomic_DNA"/>
</dbReference>
<dbReference type="OrthoDB" id="9816120at2"/>
<evidence type="ECO:0000313" key="3">
    <source>
        <dbReference type="EMBL" id="PHN06464.1"/>
    </source>
</evidence>
<dbReference type="Gene3D" id="2.130.10.130">
    <property type="entry name" value="Integrin alpha, N-terminal"/>
    <property type="match status" value="1"/>
</dbReference>
<name>A0A2D0ND72_FLAN2</name>
<comment type="caution">
    <text evidence="3">The sequence shown here is derived from an EMBL/GenBank/DDBJ whole genome shotgun (WGS) entry which is preliminary data.</text>
</comment>
<sequence length="393" mass="44385">MIQRSILNTAFLWAVSMLCAHAQSAAEASDFLFPQDGEGPEFKLHVINANATFSSCAVMDVNHDGQLDVVSGGYWYEGPDWKIHHVRDVEIINGRPDGYSHLELDVNSDGWTDLVHANFRSKSLYWLEHPGKELGAWKKHMIAEPGHMETARLYDIDGDGRMDVLPSGWAFAAWWEYIPGKKGAAPEWKRYEIGDEGGGHGSGFGDLNGDGRGDFIGTNGWFEAPKDPRREKWTWHPDFELGRTSMPIVVADIDEDGDNDLIWSIGHDYGLYWLEQQTENGKRTWQKHLVDSTWSQGHSPLWIDLDNNGTKEFVNGKRYWSHEGKDPGASDPQVIYRYEFDKKAKKFKRFPIQTNGPAGVGLDPKAADLDGDGDLDLVFPGRSGLFWYENLLK</sequence>
<gene>
    <name evidence="3" type="ORF">CRP01_12920</name>
</gene>
<dbReference type="PANTHER" id="PTHR44103">
    <property type="entry name" value="PROPROTEIN CONVERTASE P"/>
    <property type="match status" value="1"/>
</dbReference>
<dbReference type="AlphaFoldDB" id="A0A2D0ND72"/>
<dbReference type="SUPFAM" id="SSF69318">
    <property type="entry name" value="Integrin alpha N-terminal domain"/>
    <property type="match status" value="1"/>
</dbReference>
<reference evidence="3 4" key="1">
    <citation type="submission" date="2017-10" db="EMBL/GenBank/DDBJ databases">
        <title>The draft genome sequence of Lewinella nigricans NBRC 102662.</title>
        <authorList>
            <person name="Wang K."/>
        </authorList>
    </citation>
    <scope>NUCLEOTIDE SEQUENCE [LARGE SCALE GENOMIC DNA]</scope>
    <source>
        <strain evidence="3 4">NBRC 102662</strain>
    </source>
</reference>
<proteinExistence type="predicted"/>
<dbReference type="PANTHER" id="PTHR44103:SF1">
    <property type="entry name" value="PROPROTEIN CONVERTASE P"/>
    <property type="match status" value="1"/>
</dbReference>
<organism evidence="3 4">
    <name type="scientific">Flavilitoribacter nigricans (strain ATCC 23147 / DSM 23189 / NBRC 102662 / NCIMB 1420 / SS-2)</name>
    <name type="common">Lewinella nigricans</name>
    <dbReference type="NCBI Taxonomy" id="1122177"/>
    <lineage>
        <taxon>Bacteria</taxon>
        <taxon>Pseudomonadati</taxon>
        <taxon>Bacteroidota</taxon>
        <taxon>Saprospiria</taxon>
        <taxon>Saprospirales</taxon>
        <taxon>Lewinellaceae</taxon>
        <taxon>Flavilitoribacter</taxon>
    </lineage>
</organism>
<dbReference type="Proteomes" id="UP000223913">
    <property type="component" value="Unassembled WGS sequence"/>
</dbReference>
<protein>
    <recommendedName>
        <fullName evidence="5">VCBS repeat-containing protein</fullName>
    </recommendedName>
</protein>
<evidence type="ECO:0000256" key="2">
    <source>
        <dbReference type="SAM" id="SignalP"/>
    </source>
</evidence>
<dbReference type="RefSeq" id="WP_099150448.1">
    <property type="nucleotide sequence ID" value="NZ_PDUD01000018.1"/>
</dbReference>
<keyword evidence="1 2" id="KW-0732">Signal</keyword>
<dbReference type="InterPro" id="IPR028994">
    <property type="entry name" value="Integrin_alpha_N"/>
</dbReference>
<evidence type="ECO:0000256" key="1">
    <source>
        <dbReference type="ARBA" id="ARBA00022729"/>
    </source>
</evidence>
<dbReference type="InterPro" id="IPR013517">
    <property type="entry name" value="FG-GAP"/>
</dbReference>
<feature type="chain" id="PRO_5013220403" description="VCBS repeat-containing protein" evidence="2">
    <location>
        <begin position="23"/>
        <end position="393"/>
    </location>
</feature>